<gene>
    <name evidence="2" type="ORF">P775_26055</name>
</gene>
<name>A0A2G8R1R0_9RHOB</name>
<feature type="domain" description="TniQ" evidence="1">
    <location>
        <begin position="8"/>
        <end position="141"/>
    </location>
</feature>
<dbReference type="InterPro" id="IPR009492">
    <property type="entry name" value="TniQ"/>
</dbReference>
<dbReference type="Pfam" id="PF06527">
    <property type="entry name" value="TniQ"/>
    <property type="match status" value="1"/>
</dbReference>
<evidence type="ECO:0000313" key="3">
    <source>
        <dbReference type="Proteomes" id="UP000231259"/>
    </source>
</evidence>
<accession>A0A2G8R1R0</accession>
<evidence type="ECO:0000259" key="1">
    <source>
        <dbReference type="Pfam" id="PF06527"/>
    </source>
</evidence>
<protein>
    <recommendedName>
        <fullName evidence="1">TniQ domain-containing protein</fullName>
    </recommendedName>
</protein>
<dbReference type="OrthoDB" id="7820794at2"/>
<dbReference type="EMBL" id="AWWI01000178">
    <property type="protein sequence ID" value="PIL15463.1"/>
    <property type="molecule type" value="Genomic_DNA"/>
</dbReference>
<evidence type="ECO:0000313" key="2">
    <source>
        <dbReference type="EMBL" id="PIL15463.1"/>
    </source>
</evidence>
<proteinExistence type="predicted"/>
<dbReference type="AlphaFoldDB" id="A0A2G8R1R0"/>
<comment type="caution">
    <text evidence="2">The sequence shown here is derived from an EMBL/GenBank/DDBJ whole genome shotgun (WGS) entry which is preliminary data.</text>
</comment>
<dbReference type="Proteomes" id="UP000231259">
    <property type="component" value="Unassembled WGS sequence"/>
</dbReference>
<reference evidence="2 3" key="1">
    <citation type="submission" date="2013-09" db="EMBL/GenBank/DDBJ databases">
        <title>Genome sequencing of Phaeobacter antarcticus sp. nov. SM1211.</title>
        <authorList>
            <person name="Zhang X.-Y."/>
            <person name="Liu C."/>
            <person name="Chen X.-L."/>
            <person name="Xie B.-B."/>
            <person name="Qin Q.-L."/>
            <person name="Rong J.-C."/>
            <person name="Zhang Y.-Z."/>
        </authorList>
    </citation>
    <scope>NUCLEOTIDE SEQUENCE [LARGE SCALE GENOMIC DNA]</scope>
    <source>
        <strain evidence="2 3">SM1211</strain>
    </source>
</reference>
<sequence length="355" mass="40080">MTAAIRLPVAPRPFRDELLSSWMVRVASRYGLEVPDMTAYMAGQRDTLPLLRQIDDTAPDPELLKIWARGCRIDPARLERLSLKFRHHNRPRDWISSARGGGVSVCFACFDADVAVGRDAYIRADWRLVERVVCPVHKEMLRDRCLECGAHLRTSFRLRTGLLRVFCAKCECLLTGRGGARADRADTAFTEGTLTFQRQVERIINGDKGHLALLERTIRALWAPLDRAGAARPVLALWFDQEGWNCPFEARAAVGAPAPLQHLSVRWRVLTLVILGDLFGERMVPMATMPEAAARLFRRAAPIPRAPYGRRAAISKGEDPIDIVTRRVQRLSKSPVPRWNGNFEDERADFGRVRP</sequence>
<organism evidence="2 3">
    <name type="scientific">Puniceibacterium antarcticum</name>
    <dbReference type="NCBI Taxonomy" id="1206336"/>
    <lineage>
        <taxon>Bacteria</taxon>
        <taxon>Pseudomonadati</taxon>
        <taxon>Pseudomonadota</taxon>
        <taxon>Alphaproteobacteria</taxon>
        <taxon>Rhodobacterales</taxon>
        <taxon>Paracoccaceae</taxon>
        <taxon>Puniceibacterium</taxon>
    </lineage>
</organism>
<keyword evidence="3" id="KW-1185">Reference proteome</keyword>